<dbReference type="PANTHER" id="PTHR43469">
    <property type="entry name" value="DISULFIDE FORMATION PROTEIN-RELATED"/>
    <property type="match status" value="1"/>
</dbReference>
<dbReference type="Pfam" id="PF02600">
    <property type="entry name" value="DsbB"/>
    <property type="match status" value="1"/>
</dbReference>
<dbReference type="Proteomes" id="UP001559025">
    <property type="component" value="Unassembled WGS sequence"/>
</dbReference>
<evidence type="ECO:0000256" key="7">
    <source>
        <dbReference type="ARBA" id="ARBA00023002"/>
    </source>
</evidence>
<dbReference type="EMBL" id="JAZHFV010000007">
    <property type="protein sequence ID" value="MEX4009877.1"/>
    <property type="molecule type" value="Genomic_DNA"/>
</dbReference>
<evidence type="ECO:0000256" key="12">
    <source>
        <dbReference type="SAM" id="Phobius"/>
    </source>
</evidence>
<comment type="subcellular location">
    <subcellularLocation>
        <location evidence="1">Membrane</location>
        <topology evidence="1">Multi-pass membrane protein</topology>
    </subcellularLocation>
</comment>
<proteinExistence type="inferred from homology"/>
<keyword evidence="8 12" id="KW-0472">Membrane</keyword>
<evidence type="ECO:0000256" key="1">
    <source>
        <dbReference type="ARBA" id="ARBA00004141"/>
    </source>
</evidence>
<gene>
    <name evidence="13" type="ORF">V1479_21400</name>
</gene>
<keyword evidence="7" id="KW-0560">Oxidoreductase</keyword>
<dbReference type="PANTHER" id="PTHR43469:SF1">
    <property type="entry name" value="SPBETA PROPHAGE-DERIVED DISULFIDE BOND FORMATION PROTEIN B"/>
    <property type="match status" value="1"/>
</dbReference>
<evidence type="ECO:0000256" key="4">
    <source>
        <dbReference type="ARBA" id="ARBA00022692"/>
    </source>
</evidence>
<dbReference type="RefSeq" id="WP_368804669.1">
    <property type="nucleotide sequence ID" value="NZ_JAZHFV010000007.1"/>
</dbReference>
<keyword evidence="3" id="KW-0813">Transport</keyword>
<keyword evidence="6 12" id="KW-1133">Transmembrane helix</keyword>
<reference evidence="13 14" key="1">
    <citation type="submission" date="2024-01" db="EMBL/GenBank/DDBJ databases">
        <title>New evidence supports the origin of RcGTA from prophage.</title>
        <authorList>
            <person name="Xu Y."/>
            <person name="Liu B."/>
            <person name="Chen F."/>
        </authorList>
    </citation>
    <scope>NUCLEOTIDE SEQUENCE [LARGE SCALE GENOMIC DNA]</scope>
    <source>
        <strain evidence="13 14">CBW1107-2</strain>
    </source>
</reference>
<sequence>MLDKVTSKSVEDWNSWWLFVAWLIAVGSTLAALFIGEIVGQVPCNLCWFQRVFMFPLAIILGIAAFRLDVGIRIYALPLVLIGAAIAAFHTLIYFGLIDEGITPCARDGPSCAGADMTIFGGVPLPLVSLLAFTAIGGILAVCRPGVFK</sequence>
<keyword evidence="10" id="KW-0143">Chaperone</keyword>
<keyword evidence="9" id="KW-1015">Disulfide bond</keyword>
<evidence type="ECO:0000313" key="14">
    <source>
        <dbReference type="Proteomes" id="UP001559025"/>
    </source>
</evidence>
<keyword evidence="11" id="KW-0676">Redox-active center</keyword>
<dbReference type="PIRSF" id="PIRSF036659">
    <property type="entry name" value="BdbC"/>
    <property type="match status" value="1"/>
</dbReference>
<organism evidence="13 14">
    <name type="scientific">Neoaquamicrobium sediminum</name>
    <dbReference type="NCBI Taxonomy" id="1849104"/>
    <lineage>
        <taxon>Bacteria</taxon>
        <taxon>Pseudomonadati</taxon>
        <taxon>Pseudomonadota</taxon>
        <taxon>Alphaproteobacteria</taxon>
        <taxon>Hyphomicrobiales</taxon>
        <taxon>Phyllobacteriaceae</taxon>
        <taxon>Neoaquamicrobium</taxon>
    </lineage>
</organism>
<feature type="transmembrane region" description="Helical" evidence="12">
    <location>
        <begin position="117"/>
        <end position="143"/>
    </location>
</feature>
<dbReference type="InterPro" id="IPR012187">
    <property type="entry name" value="Disulphide_bond_form_BdbC"/>
</dbReference>
<feature type="transmembrane region" description="Helical" evidence="12">
    <location>
        <begin position="48"/>
        <end position="68"/>
    </location>
</feature>
<feature type="transmembrane region" description="Helical" evidence="12">
    <location>
        <begin position="75"/>
        <end position="97"/>
    </location>
</feature>
<evidence type="ECO:0000256" key="9">
    <source>
        <dbReference type="ARBA" id="ARBA00023157"/>
    </source>
</evidence>
<dbReference type="Gene3D" id="1.20.1550.10">
    <property type="entry name" value="DsbB-like"/>
    <property type="match status" value="1"/>
</dbReference>
<protein>
    <submittedName>
        <fullName evidence="13">Disulfide bond formation protein B</fullName>
    </submittedName>
</protein>
<dbReference type="InterPro" id="IPR023380">
    <property type="entry name" value="DsbB-like_sf"/>
</dbReference>
<name>A0ABV3WYV3_9HYPH</name>
<evidence type="ECO:0000256" key="8">
    <source>
        <dbReference type="ARBA" id="ARBA00023136"/>
    </source>
</evidence>
<evidence type="ECO:0000256" key="6">
    <source>
        <dbReference type="ARBA" id="ARBA00022989"/>
    </source>
</evidence>
<accession>A0ABV3WYV3</accession>
<evidence type="ECO:0000256" key="3">
    <source>
        <dbReference type="ARBA" id="ARBA00022448"/>
    </source>
</evidence>
<evidence type="ECO:0000256" key="5">
    <source>
        <dbReference type="ARBA" id="ARBA00022982"/>
    </source>
</evidence>
<keyword evidence="14" id="KW-1185">Reference proteome</keyword>
<dbReference type="InterPro" id="IPR003752">
    <property type="entry name" value="DiS_bond_form_DsbB/BdbC"/>
</dbReference>
<comment type="similarity">
    <text evidence="2">Belongs to the DsbB family. BdbC subfamily.</text>
</comment>
<keyword evidence="5" id="KW-0249">Electron transport</keyword>
<evidence type="ECO:0000256" key="10">
    <source>
        <dbReference type="ARBA" id="ARBA00023186"/>
    </source>
</evidence>
<comment type="caution">
    <text evidence="13">The sequence shown here is derived from an EMBL/GenBank/DDBJ whole genome shotgun (WGS) entry which is preliminary data.</text>
</comment>
<evidence type="ECO:0000313" key="13">
    <source>
        <dbReference type="EMBL" id="MEX4009877.1"/>
    </source>
</evidence>
<evidence type="ECO:0000256" key="11">
    <source>
        <dbReference type="ARBA" id="ARBA00023284"/>
    </source>
</evidence>
<feature type="transmembrane region" description="Helical" evidence="12">
    <location>
        <begin position="16"/>
        <end position="36"/>
    </location>
</feature>
<dbReference type="SUPFAM" id="SSF158442">
    <property type="entry name" value="DsbB-like"/>
    <property type="match status" value="1"/>
</dbReference>
<keyword evidence="4 12" id="KW-0812">Transmembrane</keyword>
<evidence type="ECO:0000256" key="2">
    <source>
        <dbReference type="ARBA" id="ARBA00007602"/>
    </source>
</evidence>